<accession>A0A836BSM0</accession>
<dbReference type="AlphaFoldDB" id="A0A836BSM0"/>
<dbReference type="EMBL" id="JAEHOE010000120">
    <property type="protein sequence ID" value="KAG2485964.1"/>
    <property type="molecule type" value="Genomic_DNA"/>
</dbReference>
<organism evidence="7 8">
    <name type="scientific">Edaphochlamys debaryana</name>
    <dbReference type="NCBI Taxonomy" id="47281"/>
    <lineage>
        <taxon>Eukaryota</taxon>
        <taxon>Viridiplantae</taxon>
        <taxon>Chlorophyta</taxon>
        <taxon>core chlorophytes</taxon>
        <taxon>Chlorophyceae</taxon>
        <taxon>CS clade</taxon>
        <taxon>Chlamydomonadales</taxon>
        <taxon>Chlamydomonadales incertae sedis</taxon>
        <taxon>Edaphochlamys</taxon>
    </lineage>
</organism>
<feature type="signal peptide" evidence="5">
    <location>
        <begin position="1"/>
        <end position="31"/>
    </location>
</feature>
<dbReference type="Gene3D" id="2.100.10.30">
    <property type="entry name" value="Jacalin-like lectin domain"/>
    <property type="match status" value="1"/>
</dbReference>
<dbReference type="Proteomes" id="UP000612055">
    <property type="component" value="Unassembled WGS sequence"/>
</dbReference>
<evidence type="ECO:0000256" key="5">
    <source>
        <dbReference type="SAM" id="SignalP"/>
    </source>
</evidence>
<keyword evidence="1 4" id="KW-0245">EGF-like domain</keyword>
<dbReference type="InterPro" id="IPR050751">
    <property type="entry name" value="ECM_structural_protein"/>
</dbReference>
<evidence type="ECO:0000256" key="2">
    <source>
        <dbReference type="ARBA" id="ARBA00022737"/>
    </source>
</evidence>
<dbReference type="GO" id="GO:0005509">
    <property type="term" value="F:calcium ion binding"/>
    <property type="evidence" value="ECO:0007669"/>
    <property type="project" value="InterPro"/>
</dbReference>
<dbReference type="SUPFAM" id="SSF51101">
    <property type="entry name" value="Mannose-binding lectins"/>
    <property type="match status" value="1"/>
</dbReference>
<dbReference type="InterPro" id="IPR001881">
    <property type="entry name" value="EGF-like_Ca-bd_dom"/>
</dbReference>
<keyword evidence="2" id="KW-0677">Repeat</keyword>
<dbReference type="InterPro" id="IPR036404">
    <property type="entry name" value="Jacalin-like_lectin_dom_sf"/>
</dbReference>
<dbReference type="PROSITE" id="PS01186">
    <property type="entry name" value="EGF_2"/>
    <property type="match status" value="1"/>
</dbReference>
<gene>
    <name evidence="7" type="ORF">HYH03_015407</name>
</gene>
<evidence type="ECO:0000259" key="6">
    <source>
        <dbReference type="PROSITE" id="PS50026"/>
    </source>
</evidence>
<protein>
    <recommendedName>
        <fullName evidence="6">EGF-like domain-containing protein</fullName>
    </recommendedName>
</protein>
<evidence type="ECO:0000256" key="1">
    <source>
        <dbReference type="ARBA" id="ARBA00022536"/>
    </source>
</evidence>
<feature type="chain" id="PRO_5032782481" description="EGF-like domain-containing protein" evidence="5">
    <location>
        <begin position="32"/>
        <end position="1021"/>
    </location>
</feature>
<evidence type="ECO:0000313" key="7">
    <source>
        <dbReference type="EMBL" id="KAG2485964.1"/>
    </source>
</evidence>
<dbReference type="InterPro" id="IPR000742">
    <property type="entry name" value="EGF"/>
</dbReference>
<evidence type="ECO:0000256" key="4">
    <source>
        <dbReference type="PROSITE-ProRule" id="PRU00076"/>
    </source>
</evidence>
<evidence type="ECO:0000256" key="3">
    <source>
        <dbReference type="ARBA" id="ARBA00023157"/>
    </source>
</evidence>
<dbReference type="OrthoDB" id="283575at2759"/>
<dbReference type="PANTHER" id="PTHR24034:SF89">
    <property type="entry name" value="COMPLEMENT COMPONENT C1Q RECEPTOR"/>
    <property type="match status" value="1"/>
</dbReference>
<dbReference type="InterPro" id="IPR018097">
    <property type="entry name" value="EGF_Ca-bd_CS"/>
</dbReference>
<dbReference type="SMART" id="SM00179">
    <property type="entry name" value="EGF_CA"/>
    <property type="match status" value="3"/>
</dbReference>
<keyword evidence="8" id="KW-1185">Reference proteome</keyword>
<feature type="disulfide bond" evidence="4">
    <location>
        <begin position="42"/>
        <end position="59"/>
    </location>
</feature>
<reference evidence="7" key="1">
    <citation type="journal article" date="2020" name="bioRxiv">
        <title>Comparative genomics of Chlamydomonas.</title>
        <authorList>
            <person name="Craig R.J."/>
            <person name="Hasan A.R."/>
            <person name="Ness R.W."/>
            <person name="Keightley P.D."/>
        </authorList>
    </citation>
    <scope>NUCLEOTIDE SEQUENCE</scope>
    <source>
        <strain evidence="7">CCAP 11/70</strain>
    </source>
</reference>
<comment type="caution">
    <text evidence="4">Lacks conserved residue(s) required for the propagation of feature annotation.</text>
</comment>
<dbReference type="PANTHER" id="PTHR24034">
    <property type="entry name" value="EGF-LIKE DOMAIN-CONTAINING PROTEIN"/>
    <property type="match status" value="1"/>
</dbReference>
<dbReference type="Gene3D" id="2.10.25.10">
    <property type="entry name" value="Laminin"/>
    <property type="match status" value="1"/>
</dbReference>
<feature type="domain" description="EGF-like" evidence="6">
    <location>
        <begin position="116"/>
        <end position="160"/>
    </location>
</feature>
<keyword evidence="5" id="KW-0732">Signal</keyword>
<feature type="domain" description="EGF-like" evidence="6">
    <location>
        <begin position="33"/>
        <end position="75"/>
    </location>
</feature>
<proteinExistence type="predicted"/>
<feature type="domain" description="EGF-like" evidence="6">
    <location>
        <begin position="215"/>
        <end position="259"/>
    </location>
</feature>
<dbReference type="SMART" id="SM00181">
    <property type="entry name" value="EGF"/>
    <property type="match status" value="8"/>
</dbReference>
<sequence>MLLPGAGPPRLRSGSAVALILALTMLGGVRAQADNPCRGRPCGKGAVCSPSPDLASFTCSCVDMSHVLLPDKTCGPDPCAKRVCGTGAKCSVDPATRQAVCTCPNGQVQDVRGNCAEDPCVDAPCGDGFLCVPSRNLRSFNCTCPQGSLPAPGPKGGNCVAPDPSDRSKHQCNCPHGMRLNAEGKCVAANPCATKACGPFSTCGYDRRKQGAHRLHDPCGTPGVCGPAGSGTCTTQPGGAYRCECAMPFVFSPASKKCEAAVASFSGVVTVLPLANRRALLATTPQQVAAALAIALGVPLQQVTVAPKGSDATAFDFTASFPPSSSLAQASRTRVLSIYEAATALISLPGLPRAVIVLGPGILIPDGSPLAGVSACRSSPCGTAAAGTCSVKGLSSYTCACTLPYLLDTVTNPAAPTCKDPCASSPCGPAGSCTPVTALAFTCDCSDAQYFDASLGTCKDGPCAAETSPCGDATASTGCVSVSASEYVCTCNTAAGFVFDSELQTCVANLCAQAQLPGGSLTGLCRSTATACTAGEGADYTCVCGGGAASVDNGPCESIGEMSSAALSYGGSCPRSATDNCRSDPTPCGLYQAPPGSPPGPCSVAYSPSRTWALVLQADGQLGLYRASFDANGVPAFTNPVWLTASWEGYRPQDFAFVIDSDGSWTLLGRTFLNRFQKVFRQSKPVPDDFELDTVAPDFYNYPAAEGLVNAPFTFSVTDQGHMQLLNKDGRPAWVTYEVCSSTNIGVQGPYGNPRYPENTYFSLAFNDTRFWAPNAPITAIAITSPYIITAMQSRFGSTPGPRNGGFYSPSYTTTLVLQPGEDIVGASVSYQENTVGRIDGSVDRYTAIMGLRFRTSAGRVVELGNHRLDSGNRAVEVATPCPSVEGKTPVLRALKGNFVFSPLFGIDYLISMSLVWTTKDCAPQACDLPGDPHAAYNCWAADCSACEPGFQRFNGGACTDIDECAVVDNIAGPGVLACGGTLFCRNTPGSFECCPAGSFVDPGTGTCVDGSTRESSVQRP</sequence>
<name>A0A836BSM0_9CHLO</name>
<dbReference type="PROSITE" id="PS01187">
    <property type="entry name" value="EGF_CA"/>
    <property type="match status" value="1"/>
</dbReference>
<feature type="disulfide bond" evidence="4">
    <location>
        <begin position="125"/>
        <end position="142"/>
    </location>
</feature>
<dbReference type="PROSITE" id="PS50026">
    <property type="entry name" value="EGF_3"/>
    <property type="match status" value="3"/>
</dbReference>
<keyword evidence="3 4" id="KW-1015">Disulfide bond</keyword>
<comment type="caution">
    <text evidence="7">The sequence shown here is derived from an EMBL/GenBank/DDBJ whole genome shotgun (WGS) entry which is preliminary data.</text>
</comment>
<evidence type="ECO:0000313" key="8">
    <source>
        <dbReference type="Proteomes" id="UP000612055"/>
    </source>
</evidence>